<dbReference type="InterPro" id="IPR016832">
    <property type="entry name" value="UCP025926_globin-rel"/>
</dbReference>
<dbReference type="PANTHER" id="PTHR47768">
    <property type="entry name" value="GLOBIN RELATED-RELATED"/>
    <property type="match status" value="1"/>
</dbReference>
<dbReference type="WBParaSite" id="Csp11.Scaffold629.g11598.t1">
    <property type="protein sequence ID" value="Csp11.Scaffold629.g11598.t1"/>
    <property type="gene ID" value="Csp11.Scaffold629.g11598"/>
</dbReference>
<dbReference type="PANTHER" id="PTHR47768:SF3">
    <property type="entry name" value="GLOBIN FAMILY PROFILE DOMAIN-CONTAINING PROTEIN"/>
    <property type="match status" value="1"/>
</dbReference>
<dbReference type="GO" id="GO:0019825">
    <property type="term" value="F:oxygen binding"/>
    <property type="evidence" value="ECO:0007669"/>
    <property type="project" value="InterPro"/>
</dbReference>
<evidence type="ECO:0000256" key="1">
    <source>
        <dbReference type="RuleBase" id="RU000356"/>
    </source>
</evidence>
<dbReference type="Gene3D" id="1.10.490.10">
    <property type="entry name" value="Globins"/>
    <property type="match status" value="1"/>
</dbReference>
<keyword evidence="1" id="KW-0408">Iron</keyword>
<dbReference type="Proteomes" id="UP000095282">
    <property type="component" value="Unplaced"/>
</dbReference>
<feature type="region of interest" description="Disordered" evidence="2">
    <location>
        <begin position="179"/>
        <end position="198"/>
    </location>
</feature>
<keyword evidence="1" id="KW-0349">Heme</keyword>
<keyword evidence="1" id="KW-0479">Metal-binding</keyword>
<dbReference type="STRING" id="1561998.A0A1I7TTE7"/>
<comment type="similarity">
    <text evidence="1">Belongs to the globin family.</text>
</comment>
<dbReference type="Pfam" id="PF00042">
    <property type="entry name" value="Globin"/>
    <property type="match status" value="1"/>
</dbReference>
<dbReference type="SUPFAM" id="SSF46458">
    <property type="entry name" value="Globin-like"/>
    <property type="match status" value="1"/>
</dbReference>
<reference evidence="5" key="1">
    <citation type="submission" date="2016-11" db="UniProtKB">
        <authorList>
            <consortium name="WormBaseParasite"/>
        </authorList>
    </citation>
    <scope>IDENTIFICATION</scope>
</reference>
<dbReference type="InterPro" id="IPR009050">
    <property type="entry name" value="Globin-like_sf"/>
</dbReference>
<evidence type="ECO:0000313" key="4">
    <source>
        <dbReference type="Proteomes" id="UP000095282"/>
    </source>
</evidence>
<dbReference type="GO" id="GO:0020037">
    <property type="term" value="F:heme binding"/>
    <property type="evidence" value="ECO:0007669"/>
    <property type="project" value="InterPro"/>
</dbReference>
<dbReference type="InterPro" id="IPR000971">
    <property type="entry name" value="Globin"/>
</dbReference>
<dbReference type="InterPro" id="IPR053341">
    <property type="entry name" value="Oxidative_stress_globin-like"/>
</dbReference>
<keyword evidence="4" id="KW-1185">Reference proteome</keyword>
<dbReference type="AlphaFoldDB" id="A0A1I7TTE7"/>
<dbReference type="InterPro" id="IPR044399">
    <property type="entry name" value="Mb-like_M"/>
</dbReference>
<organism evidence="4 5">
    <name type="scientific">Caenorhabditis tropicalis</name>
    <dbReference type="NCBI Taxonomy" id="1561998"/>
    <lineage>
        <taxon>Eukaryota</taxon>
        <taxon>Metazoa</taxon>
        <taxon>Ecdysozoa</taxon>
        <taxon>Nematoda</taxon>
        <taxon>Chromadorea</taxon>
        <taxon>Rhabditida</taxon>
        <taxon>Rhabditina</taxon>
        <taxon>Rhabditomorpha</taxon>
        <taxon>Rhabditoidea</taxon>
        <taxon>Rhabditidae</taxon>
        <taxon>Peloderinae</taxon>
        <taxon>Caenorhabditis</taxon>
    </lineage>
</organism>
<dbReference type="FunFam" id="1.10.490.10:FF:000018">
    <property type="entry name" value="GLoBin related"/>
    <property type="match status" value="1"/>
</dbReference>
<feature type="domain" description="Globin" evidence="3">
    <location>
        <begin position="27"/>
        <end position="180"/>
    </location>
</feature>
<dbReference type="eggNOG" id="KOG3378">
    <property type="taxonomic scope" value="Eukaryota"/>
</dbReference>
<keyword evidence="1" id="KW-0561">Oxygen transport</keyword>
<dbReference type="GO" id="GO:0005344">
    <property type="term" value="F:oxygen carrier activity"/>
    <property type="evidence" value="ECO:0007669"/>
    <property type="project" value="UniProtKB-KW"/>
</dbReference>
<evidence type="ECO:0000256" key="2">
    <source>
        <dbReference type="SAM" id="MobiDB-lite"/>
    </source>
</evidence>
<proteinExistence type="inferred from homology"/>
<accession>A0A1I7TTE7</accession>
<keyword evidence="1" id="KW-0813">Transport</keyword>
<dbReference type="CDD" id="cd01040">
    <property type="entry name" value="Mb-like"/>
    <property type="match status" value="1"/>
</dbReference>
<evidence type="ECO:0000259" key="3">
    <source>
        <dbReference type="PROSITE" id="PS01033"/>
    </source>
</evidence>
<evidence type="ECO:0000313" key="5">
    <source>
        <dbReference type="WBParaSite" id="Csp11.Scaffold629.g11598.t1"/>
    </source>
</evidence>
<dbReference type="InterPro" id="IPR012292">
    <property type="entry name" value="Globin/Proto"/>
</dbReference>
<name>A0A1I7TTE7_9PELO</name>
<protein>
    <submittedName>
        <fullName evidence="5">GLOBIN domain-containing protein</fullName>
    </submittedName>
</protein>
<sequence length="198" mass="22277">MMGLLSTIRGKKEAVIGSGIGSAQVGPLNAKTKKLVIQEWPRVLAQCPELFTEIWHKSATRSTSIKLAFGIAENESPMQNAAFLGLSSTIQAFFFKLIITYELNDEQVREACEQLGAHHVDFISRGFNSHFWDIFLVCMAEKIDETLSSYMTEEDKKNEMILAWQRVVNSIVHQMRNGYSDRRKQQLGESKGGANNGF</sequence>
<dbReference type="PROSITE" id="PS01033">
    <property type="entry name" value="GLOBIN"/>
    <property type="match status" value="1"/>
</dbReference>
<dbReference type="PIRSF" id="PIRSF025926">
    <property type="entry name" value="UCP025926"/>
    <property type="match status" value="1"/>
</dbReference>